<dbReference type="Pfam" id="PF25917">
    <property type="entry name" value="BSH_RND"/>
    <property type="match status" value="1"/>
</dbReference>
<dbReference type="GO" id="GO:0015562">
    <property type="term" value="F:efflux transmembrane transporter activity"/>
    <property type="evidence" value="ECO:0007669"/>
    <property type="project" value="TreeGrafter"/>
</dbReference>
<dbReference type="Gene3D" id="2.40.30.170">
    <property type="match status" value="1"/>
</dbReference>
<dbReference type="Pfam" id="PF25954">
    <property type="entry name" value="Beta-barrel_RND_2"/>
    <property type="match status" value="1"/>
</dbReference>
<dbReference type="InterPro" id="IPR058625">
    <property type="entry name" value="MdtA-like_BSH"/>
</dbReference>
<dbReference type="Gene3D" id="2.40.420.20">
    <property type="match status" value="1"/>
</dbReference>
<dbReference type="InterPro" id="IPR058627">
    <property type="entry name" value="MdtA-like_C"/>
</dbReference>
<accession>A0A644VRS6</accession>
<evidence type="ECO:0000256" key="3">
    <source>
        <dbReference type="SAM" id="Coils"/>
    </source>
</evidence>
<evidence type="ECO:0000256" key="1">
    <source>
        <dbReference type="ARBA" id="ARBA00004196"/>
    </source>
</evidence>
<dbReference type="InterPro" id="IPR058792">
    <property type="entry name" value="Beta-barrel_RND_2"/>
</dbReference>
<evidence type="ECO:0000259" key="6">
    <source>
        <dbReference type="Pfam" id="PF25954"/>
    </source>
</evidence>
<comment type="caution">
    <text evidence="8">The sequence shown here is derived from an EMBL/GenBank/DDBJ whole genome shotgun (WGS) entry which is preliminary data.</text>
</comment>
<dbReference type="Gene3D" id="2.40.50.100">
    <property type="match status" value="1"/>
</dbReference>
<feature type="domain" description="Multidrug resistance protein MdtA-like barrel-sandwich hybrid" evidence="5">
    <location>
        <begin position="80"/>
        <end position="212"/>
    </location>
</feature>
<sequence>MLIKEKLHSLGLTKKRLFVILGVILIILIGGRIFNGIFNSKPVAKTIPIVRTITVGKSSTENIFQYPGEVRGRYESNLAFQVAGKIVSRSVNLGDRVTAGQVLMQIDPKDITQTVNASNAALNAAQSQYELAAKNADRYRELYNSGAVSKITVEQYENTANAALASVQQAQAQLTGNNHQLEYTQLIADHDGVIAAINGEIGMVVAAGTSMITLVQDGQREIQIFIPENQLGNIYPGQPVQVDFWALNNVKVNGTISEIAPMADSTTRTYKVRVALSTMPEQVKLGMTAKVILNAGNSTDVVIPSSAIYQTGDKPNVWVVVDKHVQLVPIEISKYRDNDVVVKSGLKKGDVVVSGGITRLTANDEVRLEDGGTL</sequence>
<proteinExistence type="predicted"/>
<evidence type="ECO:0000259" key="7">
    <source>
        <dbReference type="Pfam" id="PF25967"/>
    </source>
</evidence>
<dbReference type="GO" id="GO:1990281">
    <property type="term" value="C:efflux pump complex"/>
    <property type="evidence" value="ECO:0007669"/>
    <property type="project" value="TreeGrafter"/>
</dbReference>
<organism evidence="8">
    <name type="scientific">bioreactor metagenome</name>
    <dbReference type="NCBI Taxonomy" id="1076179"/>
    <lineage>
        <taxon>unclassified sequences</taxon>
        <taxon>metagenomes</taxon>
        <taxon>ecological metagenomes</taxon>
    </lineage>
</organism>
<dbReference type="PANTHER" id="PTHR30469:SF15">
    <property type="entry name" value="HLYD FAMILY OF SECRETION PROTEINS"/>
    <property type="match status" value="1"/>
</dbReference>
<evidence type="ECO:0000313" key="8">
    <source>
        <dbReference type="EMBL" id="MPL93123.1"/>
    </source>
</evidence>
<dbReference type="SUPFAM" id="SSF111369">
    <property type="entry name" value="HlyD-like secretion proteins"/>
    <property type="match status" value="1"/>
</dbReference>
<gene>
    <name evidence="8" type="primary">mdtA_28</name>
    <name evidence="8" type="ORF">SDC9_39249</name>
</gene>
<evidence type="ECO:0000256" key="4">
    <source>
        <dbReference type="SAM" id="Phobius"/>
    </source>
</evidence>
<name>A0A644VRS6_9ZZZZ</name>
<feature type="domain" description="CusB-like beta-barrel" evidence="6">
    <location>
        <begin position="223"/>
        <end position="295"/>
    </location>
</feature>
<dbReference type="InterPro" id="IPR006143">
    <property type="entry name" value="RND_pump_MFP"/>
</dbReference>
<dbReference type="Pfam" id="PF25967">
    <property type="entry name" value="RND-MFP_C"/>
    <property type="match status" value="1"/>
</dbReference>
<comment type="subcellular location">
    <subcellularLocation>
        <location evidence="1">Cell envelope</location>
    </subcellularLocation>
</comment>
<dbReference type="NCBIfam" id="TIGR01730">
    <property type="entry name" value="RND_mfp"/>
    <property type="match status" value="1"/>
</dbReference>
<reference evidence="8" key="1">
    <citation type="submission" date="2019-08" db="EMBL/GenBank/DDBJ databases">
        <authorList>
            <person name="Kucharzyk K."/>
            <person name="Murdoch R.W."/>
            <person name="Higgins S."/>
            <person name="Loffler F."/>
        </authorList>
    </citation>
    <scope>NUCLEOTIDE SEQUENCE</scope>
</reference>
<keyword evidence="2" id="KW-0813">Transport</keyword>
<keyword evidence="4" id="KW-0812">Transmembrane</keyword>
<keyword evidence="4" id="KW-0472">Membrane</keyword>
<evidence type="ECO:0000256" key="2">
    <source>
        <dbReference type="ARBA" id="ARBA00022448"/>
    </source>
</evidence>
<dbReference type="AlphaFoldDB" id="A0A644VRS6"/>
<feature type="coiled-coil region" evidence="3">
    <location>
        <begin position="122"/>
        <end position="173"/>
    </location>
</feature>
<dbReference type="PANTHER" id="PTHR30469">
    <property type="entry name" value="MULTIDRUG RESISTANCE PROTEIN MDTA"/>
    <property type="match status" value="1"/>
</dbReference>
<keyword evidence="3" id="KW-0175">Coiled coil</keyword>
<protein>
    <submittedName>
        <fullName evidence="8">Multidrug resistance protein MdtA</fullName>
    </submittedName>
</protein>
<feature type="transmembrane region" description="Helical" evidence="4">
    <location>
        <begin position="16"/>
        <end position="38"/>
    </location>
</feature>
<feature type="domain" description="Multidrug resistance protein MdtA-like C-terminal permuted SH3" evidence="7">
    <location>
        <begin position="301"/>
        <end position="358"/>
    </location>
</feature>
<dbReference type="EMBL" id="VSSQ01000381">
    <property type="protein sequence ID" value="MPL93123.1"/>
    <property type="molecule type" value="Genomic_DNA"/>
</dbReference>
<dbReference type="Gene3D" id="1.10.287.470">
    <property type="entry name" value="Helix hairpin bin"/>
    <property type="match status" value="1"/>
</dbReference>
<keyword evidence="4" id="KW-1133">Transmembrane helix</keyword>
<evidence type="ECO:0000259" key="5">
    <source>
        <dbReference type="Pfam" id="PF25917"/>
    </source>
</evidence>